<dbReference type="InterPro" id="IPR052541">
    <property type="entry name" value="SQRD"/>
</dbReference>
<feature type="non-terminal residue" evidence="2">
    <location>
        <position position="1"/>
    </location>
</feature>
<dbReference type="Gene3D" id="3.50.50.60">
    <property type="entry name" value="FAD/NAD(P)-binding domain"/>
    <property type="match status" value="2"/>
</dbReference>
<evidence type="ECO:0000259" key="1">
    <source>
        <dbReference type="Pfam" id="PF07992"/>
    </source>
</evidence>
<dbReference type="EMBL" id="LAZR01004962">
    <property type="protein sequence ID" value="KKN04073.1"/>
    <property type="molecule type" value="Genomic_DNA"/>
</dbReference>
<proteinExistence type="predicted"/>
<evidence type="ECO:0000313" key="2">
    <source>
        <dbReference type="EMBL" id="KKN04073.1"/>
    </source>
</evidence>
<accession>A0A0F9QFK4</accession>
<dbReference type="PANTHER" id="PTHR43755">
    <property type="match status" value="1"/>
</dbReference>
<gene>
    <name evidence="2" type="ORF">LCGC14_1101240</name>
</gene>
<name>A0A0F9QFK4_9ZZZZ</name>
<comment type="caution">
    <text evidence="2">The sequence shown here is derived from an EMBL/GenBank/DDBJ whole genome shotgun (WGS) entry which is preliminary data.</text>
</comment>
<reference evidence="2" key="1">
    <citation type="journal article" date="2015" name="Nature">
        <title>Complex archaea that bridge the gap between prokaryotes and eukaryotes.</title>
        <authorList>
            <person name="Spang A."/>
            <person name="Saw J.H."/>
            <person name="Jorgensen S.L."/>
            <person name="Zaremba-Niedzwiedzka K."/>
            <person name="Martijn J."/>
            <person name="Lind A.E."/>
            <person name="van Eijk R."/>
            <person name="Schleper C."/>
            <person name="Guy L."/>
            <person name="Ettema T.J."/>
        </authorList>
    </citation>
    <scope>NUCLEOTIDE SEQUENCE</scope>
</reference>
<organism evidence="2">
    <name type="scientific">marine sediment metagenome</name>
    <dbReference type="NCBI Taxonomy" id="412755"/>
    <lineage>
        <taxon>unclassified sequences</taxon>
        <taxon>metagenomes</taxon>
        <taxon>ecological metagenomes</taxon>
    </lineage>
</organism>
<feature type="domain" description="FAD/NAD(P)-binding" evidence="1">
    <location>
        <begin position="7"/>
        <end position="223"/>
    </location>
</feature>
<dbReference type="Pfam" id="PF07992">
    <property type="entry name" value="Pyr_redox_2"/>
    <property type="match status" value="1"/>
</dbReference>
<dbReference type="PANTHER" id="PTHR43755:SF1">
    <property type="entry name" value="FAD-DEPENDENT PYRIDINE NUCLEOTIDE-DISULPHIDE OXIDOREDUCTASE"/>
    <property type="match status" value="1"/>
</dbReference>
<protein>
    <recommendedName>
        <fullName evidence="1">FAD/NAD(P)-binding domain-containing protein</fullName>
    </recommendedName>
</protein>
<dbReference type="GO" id="GO:0016491">
    <property type="term" value="F:oxidoreductase activity"/>
    <property type="evidence" value="ECO:0007669"/>
    <property type="project" value="InterPro"/>
</dbReference>
<dbReference type="SUPFAM" id="SSF51905">
    <property type="entry name" value="FAD/NAD(P)-binding domain"/>
    <property type="match status" value="2"/>
</dbReference>
<sequence>FEKLKKQGINFLSGDIFRVDQENMIINAEHGDFEFDYMVISLGTQLDPGAIKGFEDNALNLYTADGAARIKEALAKFESGKIAIMVSSMPYKCPAAPYEMAFLINSYLKKKKRRKNVEISILTPEPQPMPVAGAAIGQSLVNMLEAQDIEYLPKQKITSIGEKQIVLEKKRVKADLIIGVPPHSCPEVIKDAGMTGKSGWLEVDRHTLKTRHENIYAIGDNTHIGLANGKALPKAGVFAKSQAQVVGVNLASELGGSTITKRKFKGNGGCFVETGGKRAAMGKGGFFHEPDPNIVLKKPSRINYMMKMFYEKYWMKAWI</sequence>
<dbReference type="AlphaFoldDB" id="A0A0F9QFK4"/>
<dbReference type="InterPro" id="IPR036188">
    <property type="entry name" value="FAD/NAD-bd_sf"/>
</dbReference>
<dbReference type="InterPro" id="IPR023753">
    <property type="entry name" value="FAD/NAD-binding_dom"/>
</dbReference>